<organism evidence="1 2">
    <name type="scientific">Microbulbifer epialgicus</name>
    <dbReference type="NCBI Taxonomy" id="393907"/>
    <lineage>
        <taxon>Bacteria</taxon>
        <taxon>Pseudomonadati</taxon>
        <taxon>Pseudomonadota</taxon>
        <taxon>Gammaproteobacteria</taxon>
        <taxon>Cellvibrionales</taxon>
        <taxon>Microbulbiferaceae</taxon>
        <taxon>Microbulbifer</taxon>
    </lineage>
</organism>
<evidence type="ECO:0000313" key="2">
    <source>
        <dbReference type="Proteomes" id="UP001569428"/>
    </source>
</evidence>
<comment type="caution">
    <text evidence="1">The sequence shown here is derived from an EMBL/GenBank/DDBJ whole genome shotgun (WGS) entry which is preliminary data.</text>
</comment>
<name>A0ABV4NVH0_9GAMM</name>
<gene>
    <name evidence="1" type="ORF">ACCI49_02255</name>
</gene>
<protein>
    <submittedName>
        <fullName evidence="1">Uncharacterized protein</fullName>
    </submittedName>
</protein>
<keyword evidence="2" id="KW-1185">Reference proteome</keyword>
<dbReference type="EMBL" id="JBGMEK010000003">
    <property type="protein sequence ID" value="MFA0809728.1"/>
    <property type="molecule type" value="Genomic_DNA"/>
</dbReference>
<proteinExistence type="predicted"/>
<accession>A0ABV4NVH0</accession>
<dbReference type="Proteomes" id="UP001569428">
    <property type="component" value="Unassembled WGS sequence"/>
</dbReference>
<evidence type="ECO:0000313" key="1">
    <source>
        <dbReference type="EMBL" id="MFA0809728.1"/>
    </source>
</evidence>
<reference evidence="1 2" key="1">
    <citation type="submission" date="2024-08" db="EMBL/GenBank/DDBJ databases">
        <authorList>
            <person name="Ishaq N."/>
        </authorList>
    </citation>
    <scope>NUCLEOTIDE SEQUENCE [LARGE SCALE GENOMIC DNA]</scope>
    <source>
        <strain evidence="1 2">DSM 18651</strain>
    </source>
</reference>
<dbReference type="RefSeq" id="WP_371837344.1">
    <property type="nucleotide sequence ID" value="NZ_JBGMEK010000003.1"/>
</dbReference>
<sequence length="99" mass="11050">MYNTIGNIHPASKVIQVMQRACQCKGIMIISVFSEKSIQERVDFYQKIGFRIKRVSEKSILTDKGVESSHYSRAKIASLIPGAEVLPCSEFGWVAIKSA</sequence>